<keyword evidence="17" id="KW-1185">Reference proteome</keyword>
<dbReference type="EMBL" id="VFSS01000002">
    <property type="protein sequence ID" value="TPE57716.1"/>
    <property type="molecule type" value="Genomic_DNA"/>
</dbReference>
<evidence type="ECO:0000259" key="15">
    <source>
        <dbReference type="PROSITE" id="PS50142"/>
    </source>
</evidence>
<evidence type="ECO:0000256" key="2">
    <source>
        <dbReference type="ARBA" id="ARBA00010183"/>
    </source>
</evidence>
<keyword evidence="13" id="KW-0963">Cytoplasm</keyword>
<dbReference type="OrthoDB" id="9805026at2"/>
<evidence type="ECO:0000256" key="13">
    <source>
        <dbReference type="HAMAP-Rule" id="MF_00104"/>
    </source>
</evidence>
<keyword evidence="6 13" id="KW-0540">Nuclease</keyword>
<evidence type="ECO:0000256" key="12">
    <source>
        <dbReference type="ARBA" id="ARBA00049596"/>
    </source>
</evidence>
<dbReference type="CDD" id="cd00593">
    <property type="entry name" value="RIBOc"/>
    <property type="match status" value="1"/>
</dbReference>
<evidence type="ECO:0000256" key="8">
    <source>
        <dbReference type="ARBA" id="ARBA00022759"/>
    </source>
</evidence>
<comment type="caution">
    <text evidence="16">The sequence shown here is derived from an EMBL/GenBank/DDBJ whole genome shotgun (WGS) entry which is preliminary data.</text>
</comment>
<evidence type="ECO:0000256" key="5">
    <source>
        <dbReference type="ARBA" id="ARBA00022694"/>
    </source>
</evidence>
<feature type="domain" description="RNase III" evidence="15">
    <location>
        <begin position="1"/>
        <end position="137"/>
    </location>
</feature>
<protein>
    <recommendedName>
        <fullName evidence="13">Ribonuclease 3</fullName>
        <ecNumber evidence="13">3.1.26.3</ecNumber>
    </recommendedName>
    <alternativeName>
        <fullName evidence="13">Ribonuclease III</fullName>
        <shortName evidence="13">RNase III</shortName>
    </alternativeName>
</protein>
<feature type="binding site" evidence="13">
    <location>
        <position position="123"/>
    </location>
    <ligand>
        <name>Mg(2+)</name>
        <dbReference type="ChEBI" id="CHEBI:18420"/>
    </ligand>
</feature>
<evidence type="ECO:0000256" key="11">
    <source>
        <dbReference type="ARBA" id="ARBA00022884"/>
    </source>
</evidence>
<keyword evidence="8 13" id="KW-0255">Endonuclease</keyword>
<dbReference type="InterPro" id="IPR000999">
    <property type="entry name" value="RNase_III_dom"/>
</dbReference>
<proteinExistence type="inferred from homology"/>
<evidence type="ECO:0000256" key="10">
    <source>
        <dbReference type="ARBA" id="ARBA00022842"/>
    </source>
</evidence>
<keyword evidence="4 13" id="KW-0507">mRNA processing</keyword>
<keyword evidence="11 13" id="KW-0694">RNA-binding</keyword>
<dbReference type="PANTHER" id="PTHR14950:SF37">
    <property type="entry name" value="ENDORIBONUCLEASE DICER"/>
    <property type="match status" value="1"/>
</dbReference>
<keyword evidence="3 13" id="KW-0698">rRNA processing</keyword>
<dbReference type="Pfam" id="PF00035">
    <property type="entry name" value="dsrm"/>
    <property type="match status" value="1"/>
</dbReference>
<evidence type="ECO:0000256" key="7">
    <source>
        <dbReference type="ARBA" id="ARBA00022723"/>
    </source>
</evidence>
<dbReference type="GO" id="GO:0046872">
    <property type="term" value="F:metal ion binding"/>
    <property type="evidence" value="ECO:0007669"/>
    <property type="project" value="UniProtKB-KW"/>
</dbReference>
<evidence type="ECO:0000256" key="6">
    <source>
        <dbReference type="ARBA" id="ARBA00022722"/>
    </source>
</evidence>
<feature type="active site" evidence="13">
    <location>
        <position position="56"/>
    </location>
</feature>
<dbReference type="Gene3D" id="1.10.1520.10">
    <property type="entry name" value="Ribonuclease III domain"/>
    <property type="match status" value="1"/>
</dbReference>
<name>A0A501XB66_9BACT</name>
<accession>A0A501XB66</accession>
<dbReference type="Gene3D" id="3.30.160.20">
    <property type="match status" value="1"/>
</dbReference>
<keyword evidence="10 13" id="KW-0460">Magnesium</keyword>
<dbReference type="SMART" id="SM00358">
    <property type="entry name" value="DSRM"/>
    <property type="match status" value="1"/>
</dbReference>
<dbReference type="GO" id="GO:0006364">
    <property type="term" value="P:rRNA processing"/>
    <property type="evidence" value="ECO:0007669"/>
    <property type="project" value="UniProtKB-UniRule"/>
</dbReference>
<dbReference type="InterPro" id="IPR011907">
    <property type="entry name" value="RNase_III"/>
</dbReference>
<dbReference type="InterPro" id="IPR014720">
    <property type="entry name" value="dsRBD_dom"/>
</dbReference>
<dbReference type="SUPFAM" id="SSF54768">
    <property type="entry name" value="dsRNA-binding domain-like"/>
    <property type="match status" value="1"/>
</dbReference>
<evidence type="ECO:0000256" key="3">
    <source>
        <dbReference type="ARBA" id="ARBA00022552"/>
    </source>
</evidence>
<evidence type="ECO:0000256" key="9">
    <source>
        <dbReference type="ARBA" id="ARBA00022801"/>
    </source>
</evidence>
<dbReference type="GO" id="GO:0019843">
    <property type="term" value="F:rRNA binding"/>
    <property type="evidence" value="ECO:0007669"/>
    <property type="project" value="UniProtKB-KW"/>
</dbReference>
<dbReference type="GO" id="GO:0005737">
    <property type="term" value="C:cytoplasm"/>
    <property type="evidence" value="ECO:0007669"/>
    <property type="project" value="UniProtKB-SubCell"/>
</dbReference>
<dbReference type="PANTHER" id="PTHR14950">
    <property type="entry name" value="DICER-RELATED"/>
    <property type="match status" value="1"/>
</dbReference>
<dbReference type="Proteomes" id="UP000319776">
    <property type="component" value="Unassembled WGS sequence"/>
</dbReference>
<comment type="cofactor">
    <cofactor evidence="13">
        <name>Mg(2+)</name>
        <dbReference type="ChEBI" id="CHEBI:18420"/>
    </cofactor>
</comment>
<dbReference type="HAMAP" id="MF_00104">
    <property type="entry name" value="RNase_III"/>
    <property type="match status" value="1"/>
</dbReference>
<feature type="binding site" evidence="13">
    <location>
        <position position="52"/>
    </location>
    <ligand>
        <name>Mg(2+)</name>
        <dbReference type="ChEBI" id="CHEBI:18420"/>
    </ligand>
</feature>
<keyword evidence="13" id="KW-0699">rRNA-binding</keyword>
<comment type="subunit">
    <text evidence="13">Homodimer.</text>
</comment>
<feature type="domain" description="DRBM" evidence="14">
    <location>
        <begin position="163"/>
        <end position="228"/>
    </location>
</feature>
<dbReference type="CDD" id="cd10845">
    <property type="entry name" value="DSRM_RNAse_III_family"/>
    <property type="match status" value="1"/>
</dbReference>
<evidence type="ECO:0000256" key="1">
    <source>
        <dbReference type="ARBA" id="ARBA00000109"/>
    </source>
</evidence>
<keyword evidence="7 13" id="KW-0479">Metal-binding</keyword>
<dbReference type="PROSITE" id="PS50142">
    <property type="entry name" value="RNASE_3_2"/>
    <property type="match status" value="1"/>
</dbReference>
<comment type="catalytic activity">
    <reaction evidence="1 13">
        <text>Endonucleolytic cleavage to 5'-phosphomonoester.</text>
        <dbReference type="EC" id="3.1.26.3"/>
    </reaction>
</comment>
<evidence type="ECO:0000256" key="4">
    <source>
        <dbReference type="ARBA" id="ARBA00022664"/>
    </source>
</evidence>
<dbReference type="Pfam" id="PF14622">
    <property type="entry name" value="Ribonucleas_3_3"/>
    <property type="match status" value="1"/>
</dbReference>
<organism evidence="16 17">
    <name type="scientific">[Mycoplasma] falconis</name>
    <dbReference type="NCBI Taxonomy" id="92403"/>
    <lineage>
        <taxon>Bacteria</taxon>
        <taxon>Bacillati</taxon>
        <taxon>Mycoplasmatota</taxon>
        <taxon>Mycoplasmoidales</taxon>
        <taxon>Metamycoplasmataceae</taxon>
        <taxon>Metamycoplasma</taxon>
    </lineage>
</organism>
<sequence length="231" mass="26564">MNNWQEDLLIYLKENFDINNLNEDQKAIFFEAFTHKSYTNEHRSQKSYQYLEFLGDAVLQFMVGEEIYKQQQDFDEGQATLLRSKIVDRENLGRVSNELNLVDKIRCGKNAFLNGRNIKAQSDIFESFIGAVYISFGLSRVREIVDKYLTNDMKAILNDFVKDPKSRFQELIQSTSVSNIVYKDEAIANGMFESAVYVDDMKFGEGQGLTKKEAQKNAALAALEKMNLKGE</sequence>
<comment type="similarity">
    <text evidence="2">Belongs to the ribonuclease III family.</text>
</comment>
<dbReference type="SUPFAM" id="SSF69065">
    <property type="entry name" value="RNase III domain-like"/>
    <property type="match status" value="1"/>
</dbReference>
<comment type="function">
    <text evidence="12 13">Digests double-stranded RNA. Involved in the processing of primary rRNA transcript to yield the immediate precursors to the large and small rRNAs (23S and 16S). Processes some mRNAs, and tRNAs when they are encoded in the rRNA operon. Processes pre-crRNA and tracrRNA of type II CRISPR loci if present in the organism.</text>
</comment>
<reference evidence="16 17" key="1">
    <citation type="submission" date="2019-06" db="EMBL/GenBank/DDBJ databases">
        <title>Mycoplasma falconis type strain whole genome sequence.</title>
        <authorList>
            <person name="Spergser J."/>
        </authorList>
    </citation>
    <scope>NUCLEOTIDE SEQUENCE [LARGE SCALE GENOMIC DNA]</scope>
    <source>
        <strain evidence="16 17">ATCC 51372</strain>
    </source>
</reference>
<feature type="binding site" evidence="13">
    <location>
        <position position="126"/>
    </location>
    <ligand>
        <name>Mg(2+)</name>
        <dbReference type="ChEBI" id="CHEBI:18420"/>
    </ligand>
</feature>
<gene>
    <name evidence="13 16" type="primary">rnc</name>
    <name evidence="16" type="ORF">FJO69_00770</name>
</gene>
<dbReference type="EC" id="3.1.26.3" evidence="13"/>
<comment type="subcellular location">
    <subcellularLocation>
        <location evidence="13">Cytoplasm</location>
    </subcellularLocation>
</comment>
<dbReference type="AlphaFoldDB" id="A0A501XB66"/>
<dbReference type="PROSITE" id="PS50137">
    <property type="entry name" value="DS_RBD"/>
    <property type="match status" value="1"/>
</dbReference>
<feature type="active site" evidence="13">
    <location>
        <position position="126"/>
    </location>
</feature>
<keyword evidence="9 13" id="KW-0378">Hydrolase</keyword>
<dbReference type="GO" id="GO:0004525">
    <property type="term" value="F:ribonuclease III activity"/>
    <property type="evidence" value="ECO:0007669"/>
    <property type="project" value="UniProtKB-UniRule"/>
</dbReference>
<keyword evidence="5 13" id="KW-0819">tRNA processing</keyword>
<dbReference type="RefSeq" id="WP_140781101.1">
    <property type="nucleotide sequence ID" value="NZ_VFSS01000002.1"/>
</dbReference>
<dbReference type="GO" id="GO:0008033">
    <property type="term" value="P:tRNA processing"/>
    <property type="evidence" value="ECO:0007669"/>
    <property type="project" value="UniProtKB-KW"/>
</dbReference>
<evidence type="ECO:0000313" key="17">
    <source>
        <dbReference type="Proteomes" id="UP000319776"/>
    </source>
</evidence>
<dbReference type="NCBIfam" id="TIGR02191">
    <property type="entry name" value="RNaseIII"/>
    <property type="match status" value="1"/>
</dbReference>
<dbReference type="InterPro" id="IPR036389">
    <property type="entry name" value="RNase_III_sf"/>
</dbReference>
<evidence type="ECO:0000313" key="16">
    <source>
        <dbReference type="EMBL" id="TPE57716.1"/>
    </source>
</evidence>
<evidence type="ECO:0000259" key="14">
    <source>
        <dbReference type="PROSITE" id="PS50137"/>
    </source>
</evidence>
<dbReference type="GO" id="GO:0006397">
    <property type="term" value="P:mRNA processing"/>
    <property type="evidence" value="ECO:0007669"/>
    <property type="project" value="UniProtKB-UniRule"/>
</dbReference>
<dbReference type="SMART" id="SM00535">
    <property type="entry name" value="RIBOc"/>
    <property type="match status" value="1"/>
</dbReference>